<organism evidence="2 3">
    <name type="scientific">Fontibacter flavus</name>
    <dbReference type="NCBI Taxonomy" id="654838"/>
    <lineage>
        <taxon>Bacteria</taxon>
        <taxon>Pseudomonadati</taxon>
        <taxon>Bacteroidota</taxon>
        <taxon>Cytophagia</taxon>
        <taxon>Cytophagales</taxon>
        <taxon>Cyclobacteriaceae</taxon>
        <taxon>Fontibacter</taxon>
    </lineage>
</organism>
<dbReference type="Proteomes" id="UP001589797">
    <property type="component" value="Unassembled WGS sequence"/>
</dbReference>
<reference evidence="2 3" key="1">
    <citation type="submission" date="2024-09" db="EMBL/GenBank/DDBJ databases">
        <authorList>
            <person name="Sun Q."/>
            <person name="Mori K."/>
        </authorList>
    </citation>
    <scope>NUCLEOTIDE SEQUENCE [LARGE SCALE GENOMIC DNA]</scope>
    <source>
        <strain evidence="2 3">CCM 7650</strain>
    </source>
</reference>
<accession>A0ABV6FTX9</accession>
<evidence type="ECO:0000256" key="1">
    <source>
        <dbReference type="SAM" id="SignalP"/>
    </source>
</evidence>
<evidence type="ECO:0000313" key="3">
    <source>
        <dbReference type="Proteomes" id="UP001589797"/>
    </source>
</evidence>
<feature type="signal peptide" evidence="1">
    <location>
        <begin position="1"/>
        <end position="19"/>
    </location>
</feature>
<name>A0ABV6FTX9_9BACT</name>
<dbReference type="EMBL" id="JBHLWI010000028">
    <property type="protein sequence ID" value="MFC0263064.1"/>
    <property type="molecule type" value="Genomic_DNA"/>
</dbReference>
<feature type="chain" id="PRO_5045494697" evidence="1">
    <location>
        <begin position="20"/>
        <end position="57"/>
    </location>
</feature>
<keyword evidence="3" id="KW-1185">Reference proteome</keyword>
<sequence>MKKFVLILGIISLSSASFAIPGYKMQEDDCPGGGSYNACRYSPSDICWVSEQTLCDE</sequence>
<protein>
    <submittedName>
        <fullName evidence="2">Uncharacterized protein</fullName>
    </submittedName>
</protein>
<comment type="caution">
    <text evidence="2">The sequence shown here is derived from an EMBL/GenBank/DDBJ whole genome shotgun (WGS) entry which is preliminary data.</text>
</comment>
<keyword evidence="1" id="KW-0732">Signal</keyword>
<gene>
    <name evidence="2" type="ORF">ACFFIP_10260</name>
</gene>
<dbReference type="RefSeq" id="WP_382387528.1">
    <property type="nucleotide sequence ID" value="NZ_JBHLWI010000028.1"/>
</dbReference>
<evidence type="ECO:0000313" key="2">
    <source>
        <dbReference type="EMBL" id="MFC0263064.1"/>
    </source>
</evidence>
<proteinExistence type="predicted"/>